<evidence type="ECO:0000313" key="2">
    <source>
        <dbReference type="Proteomes" id="UP001140949"/>
    </source>
</evidence>
<proteinExistence type="predicted"/>
<accession>A0AAX6GWZ5</accession>
<dbReference type="AlphaFoldDB" id="A0AAX6GWZ5"/>
<dbReference type="Proteomes" id="UP001140949">
    <property type="component" value="Unassembled WGS sequence"/>
</dbReference>
<comment type="caution">
    <text evidence="1">The sequence shown here is derived from an EMBL/GenBank/DDBJ whole genome shotgun (WGS) entry which is preliminary data.</text>
</comment>
<reference evidence="1" key="1">
    <citation type="journal article" date="2023" name="GigaByte">
        <title>Genome assembly of the bearded iris, Iris pallida Lam.</title>
        <authorList>
            <person name="Bruccoleri R.E."/>
            <person name="Oakeley E.J."/>
            <person name="Faust A.M.E."/>
            <person name="Altorfer M."/>
            <person name="Dessus-Babus S."/>
            <person name="Burckhardt D."/>
            <person name="Oertli M."/>
            <person name="Naumann U."/>
            <person name="Petersen F."/>
            <person name="Wong J."/>
        </authorList>
    </citation>
    <scope>NUCLEOTIDE SEQUENCE</scope>
    <source>
        <strain evidence="1">GSM-AAB239-AS_SAM_17_03QT</strain>
    </source>
</reference>
<sequence length="55" mass="6174">MLADGVGCVATARMGIRILYFEIELSTGLRTHDYELLSCILVLYINLVWGGRGYH</sequence>
<keyword evidence="2" id="KW-1185">Reference proteome</keyword>
<organism evidence="1 2">
    <name type="scientific">Iris pallida</name>
    <name type="common">Sweet iris</name>
    <dbReference type="NCBI Taxonomy" id="29817"/>
    <lineage>
        <taxon>Eukaryota</taxon>
        <taxon>Viridiplantae</taxon>
        <taxon>Streptophyta</taxon>
        <taxon>Embryophyta</taxon>
        <taxon>Tracheophyta</taxon>
        <taxon>Spermatophyta</taxon>
        <taxon>Magnoliopsida</taxon>
        <taxon>Liliopsida</taxon>
        <taxon>Asparagales</taxon>
        <taxon>Iridaceae</taxon>
        <taxon>Iridoideae</taxon>
        <taxon>Irideae</taxon>
        <taxon>Iris</taxon>
    </lineage>
</organism>
<evidence type="ECO:0000313" key="1">
    <source>
        <dbReference type="EMBL" id="KAJ6832841.1"/>
    </source>
</evidence>
<gene>
    <name evidence="1" type="ORF">M6B38_341900</name>
</gene>
<dbReference type="EMBL" id="JANAVB010015600">
    <property type="protein sequence ID" value="KAJ6832841.1"/>
    <property type="molecule type" value="Genomic_DNA"/>
</dbReference>
<reference evidence="1" key="2">
    <citation type="submission" date="2023-04" db="EMBL/GenBank/DDBJ databases">
        <authorList>
            <person name="Bruccoleri R.E."/>
            <person name="Oakeley E.J."/>
            <person name="Faust A.-M."/>
            <person name="Dessus-Babus S."/>
            <person name="Altorfer M."/>
            <person name="Burckhardt D."/>
            <person name="Oertli M."/>
            <person name="Naumann U."/>
            <person name="Petersen F."/>
            <person name="Wong J."/>
        </authorList>
    </citation>
    <scope>NUCLEOTIDE SEQUENCE</scope>
    <source>
        <strain evidence="1">GSM-AAB239-AS_SAM_17_03QT</strain>
        <tissue evidence="1">Leaf</tissue>
    </source>
</reference>
<protein>
    <submittedName>
        <fullName evidence="1">Uncharacterized protein</fullName>
    </submittedName>
</protein>
<name>A0AAX6GWZ5_IRIPA</name>